<evidence type="ECO:0000313" key="3">
    <source>
        <dbReference type="Proteomes" id="UP000684084"/>
    </source>
</evidence>
<evidence type="ECO:0000256" key="1">
    <source>
        <dbReference type="SAM" id="MobiDB-lite"/>
    </source>
</evidence>
<name>A0A915YWX8_9GLOM</name>
<reference evidence="2" key="1">
    <citation type="submission" date="2020-05" db="EMBL/GenBank/DDBJ databases">
        <authorList>
            <person name="Rincon C."/>
            <person name="Sanders R I."/>
            <person name="Robbins C."/>
            <person name="Chaturvedi A."/>
        </authorList>
    </citation>
    <scope>NUCLEOTIDE SEQUENCE</scope>
    <source>
        <strain evidence="2">CHB12</strain>
    </source>
</reference>
<feature type="region of interest" description="Disordered" evidence="1">
    <location>
        <begin position="72"/>
        <end position="117"/>
    </location>
</feature>
<feature type="compositionally biased region" description="Polar residues" evidence="1">
    <location>
        <begin position="72"/>
        <end position="91"/>
    </location>
</feature>
<comment type="caution">
    <text evidence="2">The sequence shown here is derived from an EMBL/GenBank/DDBJ whole genome shotgun (WGS) entry which is preliminary data.</text>
</comment>
<evidence type="ECO:0000313" key="2">
    <source>
        <dbReference type="EMBL" id="CAB5348886.1"/>
    </source>
</evidence>
<dbReference type="EMBL" id="CAGKOT010000007">
    <property type="protein sequence ID" value="CAB5348886.1"/>
    <property type="molecule type" value="Genomic_DNA"/>
</dbReference>
<proteinExistence type="predicted"/>
<accession>A0A915YWX8</accession>
<gene>
    <name evidence="2" type="ORF">CHRIB12_LOCUS4567</name>
</gene>
<dbReference type="AlphaFoldDB" id="A0A915YWX8"/>
<sequence>MKLLGPDFSEKRHSGAIYTSRPLSALISKDLLEFSINAFNENQGYISIEHEIDIDIESQRLRSNKDIFQTSSLENNDFAKDSTQQGTSISTSRKHNIEESNIQPQNDGKRIKADNVD</sequence>
<dbReference type="OrthoDB" id="10342301at2759"/>
<organism evidence="2 3">
    <name type="scientific">Rhizophagus irregularis</name>
    <dbReference type="NCBI Taxonomy" id="588596"/>
    <lineage>
        <taxon>Eukaryota</taxon>
        <taxon>Fungi</taxon>
        <taxon>Fungi incertae sedis</taxon>
        <taxon>Mucoromycota</taxon>
        <taxon>Glomeromycotina</taxon>
        <taxon>Glomeromycetes</taxon>
        <taxon>Glomerales</taxon>
        <taxon>Glomeraceae</taxon>
        <taxon>Rhizophagus</taxon>
    </lineage>
</organism>
<protein>
    <submittedName>
        <fullName evidence="2">Uncharacterized protein</fullName>
    </submittedName>
</protein>
<dbReference type="Proteomes" id="UP000684084">
    <property type="component" value="Unassembled WGS sequence"/>
</dbReference>
<feature type="compositionally biased region" description="Basic and acidic residues" evidence="1">
    <location>
        <begin position="107"/>
        <end position="117"/>
    </location>
</feature>
<dbReference type="VEuPathDB" id="FungiDB:RhiirFUN_026850"/>